<dbReference type="Proteomes" id="UP000593576">
    <property type="component" value="Unassembled WGS sequence"/>
</dbReference>
<sequence length="174" mass="20418">MLKVNPRANLFKGTHPSWMALFRIWVSCALRSTSMNSSIICLYLFPFTLHASSKRLGHIAISISENEHHPANHGHSALEELRRRFEKDLEHLERANEILLPVDVVPIVEEYWTLLYYEFKDPPKAYWKENRDYQRQLTDLLGIPKHEVRKTIKQKNEEFSVLGVTPLTQPGRWV</sequence>
<keyword evidence="2" id="KW-1185">Reference proteome</keyword>
<organism evidence="1 2">
    <name type="scientific">Gossypium schwendimanii</name>
    <name type="common">Cotton</name>
    <dbReference type="NCBI Taxonomy" id="34291"/>
    <lineage>
        <taxon>Eukaryota</taxon>
        <taxon>Viridiplantae</taxon>
        <taxon>Streptophyta</taxon>
        <taxon>Embryophyta</taxon>
        <taxon>Tracheophyta</taxon>
        <taxon>Spermatophyta</taxon>
        <taxon>Magnoliopsida</taxon>
        <taxon>eudicotyledons</taxon>
        <taxon>Gunneridae</taxon>
        <taxon>Pentapetalae</taxon>
        <taxon>rosids</taxon>
        <taxon>malvids</taxon>
        <taxon>Malvales</taxon>
        <taxon>Malvaceae</taxon>
        <taxon>Malvoideae</taxon>
        <taxon>Gossypium</taxon>
    </lineage>
</organism>
<name>A0A7J9N0C4_GOSSC</name>
<evidence type="ECO:0000313" key="1">
    <source>
        <dbReference type="EMBL" id="MBA0876039.1"/>
    </source>
</evidence>
<proteinExistence type="predicted"/>
<evidence type="ECO:0000313" key="2">
    <source>
        <dbReference type="Proteomes" id="UP000593576"/>
    </source>
</evidence>
<accession>A0A7J9N0C4</accession>
<dbReference type="EMBL" id="JABFAF010263533">
    <property type="protein sequence ID" value="MBA0876039.1"/>
    <property type="molecule type" value="Genomic_DNA"/>
</dbReference>
<gene>
    <name evidence="1" type="ORF">Goshw_019145</name>
</gene>
<dbReference type="OrthoDB" id="10286206at2759"/>
<reference evidence="1 2" key="1">
    <citation type="journal article" date="2019" name="Genome Biol. Evol.">
        <title>Insights into the evolution of the New World diploid cottons (Gossypium, subgenus Houzingenia) based on genome sequencing.</title>
        <authorList>
            <person name="Grover C.E."/>
            <person name="Arick M.A. 2nd"/>
            <person name="Thrash A."/>
            <person name="Conover J.L."/>
            <person name="Sanders W.S."/>
            <person name="Peterson D.G."/>
            <person name="Frelichowski J.E."/>
            <person name="Scheffler J.A."/>
            <person name="Scheffler B.E."/>
            <person name="Wendel J.F."/>
        </authorList>
    </citation>
    <scope>NUCLEOTIDE SEQUENCE [LARGE SCALE GENOMIC DNA]</scope>
    <source>
        <strain evidence="1">1</strain>
        <tissue evidence="1">Leaf</tissue>
    </source>
</reference>
<dbReference type="AlphaFoldDB" id="A0A7J9N0C4"/>
<comment type="caution">
    <text evidence="1">The sequence shown here is derived from an EMBL/GenBank/DDBJ whole genome shotgun (WGS) entry which is preliminary data.</text>
</comment>
<protein>
    <submittedName>
        <fullName evidence="1">Uncharacterized protein</fullName>
    </submittedName>
</protein>